<gene>
    <name evidence="2" type="ORF">PS691_05134</name>
</gene>
<accession>A0A5E7F304</accession>
<dbReference type="SUPFAM" id="SSF56281">
    <property type="entry name" value="Metallo-hydrolase/oxidoreductase"/>
    <property type="match status" value="1"/>
</dbReference>
<feature type="domain" description="Metallo-beta-lactamase" evidence="1">
    <location>
        <begin position="95"/>
        <end position="287"/>
    </location>
</feature>
<reference evidence="2 3" key="1">
    <citation type="submission" date="2019-09" db="EMBL/GenBank/DDBJ databases">
        <authorList>
            <person name="Chandra G."/>
            <person name="Truman W A."/>
        </authorList>
    </citation>
    <scope>NUCLEOTIDE SEQUENCE [LARGE SCALE GENOMIC DNA]</scope>
    <source>
        <strain evidence="2">PS691</strain>
    </source>
</reference>
<dbReference type="Gene3D" id="3.60.15.10">
    <property type="entry name" value="Ribonuclease Z/Hydroxyacylglutathione hydrolase-like"/>
    <property type="match status" value="1"/>
</dbReference>
<dbReference type="Proteomes" id="UP000337909">
    <property type="component" value="Unassembled WGS sequence"/>
</dbReference>
<dbReference type="Pfam" id="PF12706">
    <property type="entry name" value="Lactamase_B_2"/>
    <property type="match status" value="1"/>
</dbReference>
<evidence type="ECO:0000313" key="2">
    <source>
        <dbReference type="EMBL" id="VVO33506.1"/>
    </source>
</evidence>
<protein>
    <recommendedName>
        <fullName evidence="1">Metallo-beta-lactamase domain-containing protein</fullName>
    </recommendedName>
</protein>
<dbReference type="PANTHER" id="PTHR15032:SF4">
    <property type="entry name" value="N-ACYL-PHOSPHATIDYLETHANOLAMINE-HYDROLYZING PHOSPHOLIPASE D"/>
    <property type="match status" value="1"/>
</dbReference>
<dbReference type="RefSeq" id="WP_150644944.1">
    <property type="nucleotide sequence ID" value="NZ_CABVHQ010000078.1"/>
</dbReference>
<dbReference type="InterPro" id="IPR001279">
    <property type="entry name" value="Metallo-B-lactamas"/>
</dbReference>
<dbReference type="InterPro" id="IPR036866">
    <property type="entry name" value="RibonucZ/Hydroxyglut_hydro"/>
</dbReference>
<dbReference type="EMBL" id="CABVHQ010000078">
    <property type="protein sequence ID" value="VVO33506.1"/>
    <property type="molecule type" value="Genomic_DNA"/>
</dbReference>
<dbReference type="GO" id="GO:0005737">
    <property type="term" value="C:cytoplasm"/>
    <property type="evidence" value="ECO:0007669"/>
    <property type="project" value="TreeGrafter"/>
</dbReference>
<dbReference type="OrthoDB" id="9805728at2"/>
<evidence type="ECO:0000259" key="1">
    <source>
        <dbReference type="Pfam" id="PF12706"/>
    </source>
</evidence>
<evidence type="ECO:0000313" key="3">
    <source>
        <dbReference type="Proteomes" id="UP000337909"/>
    </source>
</evidence>
<dbReference type="PANTHER" id="PTHR15032">
    <property type="entry name" value="N-ACYL-PHOSPHATIDYLETHANOLAMINE-HYDROLYZING PHOSPHOLIPASE D"/>
    <property type="match status" value="1"/>
</dbReference>
<sequence length="352" mass="40474">MATPSSRADRAVGLEASLQDQGHYRNHAPVEREGLRKTLRIFWNMLFHKPRNTRPAGDIPVQTLTREALFAAPNHSVFRLGHSTMLLKLHDKFWLTDPVFAERASPVQWAGPRRFHQPPISLEQLPPIEAVILSHDHYDHLDHQSILKLADNTRYFLTPLGVGDTLIKWGIKPGKVRQLDWWQGTEVDGIRFIATPSQHFSGRGLFDGNRTLWASWVMIDGDTRIYFSGDTGYFDGFKRIGEEYGPFDLSLMETGAYNVDWPHIHMQPEQTLQAHIDLKGRWLLPIHNGTFDLSMHAWHEPFDRILALAWERNVSITTPQMGEAFNLKQPLRGRAWWLELESATEQVVVNNL</sequence>
<proteinExistence type="predicted"/>
<name>A0A5E7F304_PSEFL</name>
<organism evidence="2 3">
    <name type="scientific">Pseudomonas fluorescens</name>
    <dbReference type="NCBI Taxonomy" id="294"/>
    <lineage>
        <taxon>Bacteria</taxon>
        <taxon>Pseudomonadati</taxon>
        <taxon>Pseudomonadota</taxon>
        <taxon>Gammaproteobacteria</taxon>
        <taxon>Pseudomonadales</taxon>
        <taxon>Pseudomonadaceae</taxon>
        <taxon>Pseudomonas</taxon>
    </lineage>
</organism>
<dbReference type="AlphaFoldDB" id="A0A5E7F304"/>